<organism evidence="4 5">
    <name type="scientific">Halorussus caseinilyticus</name>
    <dbReference type="NCBI Taxonomy" id="3034025"/>
    <lineage>
        <taxon>Archaea</taxon>
        <taxon>Methanobacteriati</taxon>
        <taxon>Methanobacteriota</taxon>
        <taxon>Stenosarchaea group</taxon>
        <taxon>Halobacteria</taxon>
        <taxon>Halobacteriales</taxon>
        <taxon>Haladaptataceae</taxon>
        <taxon>Halorussus</taxon>
    </lineage>
</organism>
<evidence type="ECO:0000256" key="2">
    <source>
        <dbReference type="SAM" id="MobiDB-lite"/>
    </source>
</evidence>
<feature type="compositionally biased region" description="Low complexity" evidence="2">
    <location>
        <begin position="279"/>
        <end position="290"/>
    </location>
</feature>
<evidence type="ECO:0000256" key="1">
    <source>
        <dbReference type="SAM" id="Coils"/>
    </source>
</evidence>
<name>A0ABD5WGB6_9EURY</name>
<evidence type="ECO:0000313" key="4">
    <source>
        <dbReference type="EMBL" id="MFC7079601.1"/>
    </source>
</evidence>
<comment type="caution">
    <text evidence="4">The sequence shown here is derived from an EMBL/GenBank/DDBJ whole genome shotgun (WGS) entry which is preliminary data.</text>
</comment>
<feature type="region of interest" description="Disordered" evidence="2">
    <location>
        <begin position="33"/>
        <end position="64"/>
    </location>
</feature>
<sequence>MSLYRAVLLALFVVGGALTAAVPAGATTHAGVDASPDVADPTELGAGHADARQETAANNSTDNTSLGADISSFMQSSAVEVGGAVETGMWTASFNATENESMRVQLVERRTDELRTQLDDLRERKAELVAEREAGNVSETAYKAKVSRLIGQINALESAIDRTADRAEKVNADTAALGRLQTETNNLTGPEIASVARNVTGVGNANGVGNGERGPPSDVDNGVGNGNGAVGANNATTGPPEGVGNGTSNAGRPGGPPADAGNFPMVGDETTNGTAVGLPNATTPTPPVTTNGTTVLSATTSVGLLGQVGAALGAPGALG</sequence>
<evidence type="ECO:0000313" key="5">
    <source>
        <dbReference type="Proteomes" id="UP001596407"/>
    </source>
</evidence>
<reference evidence="4 5" key="1">
    <citation type="journal article" date="2019" name="Int. J. Syst. Evol. Microbiol.">
        <title>The Global Catalogue of Microorganisms (GCM) 10K type strain sequencing project: providing services to taxonomists for standard genome sequencing and annotation.</title>
        <authorList>
            <consortium name="The Broad Institute Genomics Platform"/>
            <consortium name="The Broad Institute Genome Sequencing Center for Infectious Disease"/>
            <person name="Wu L."/>
            <person name="Ma J."/>
        </authorList>
    </citation>
    <scope>NUCLEOTIDE SEQUENCE [LARGE SCALE GENOMIC DNA]</scope>
    <source>
        <strain evidence="4 5">DT72</strain>
    </source>
</reference>
<keyword evidence="5" id="KW-1185">Reference proteome</keyword>
<proteinExistence type="predicted"/>
<protein>
    <recommendedName>
        <fullName evidence="3">DUF7096 domain-containing protein</fullName>
    </recommendedName>
</protein>
<gene>
    <name evidence="4" type="ORF">ACFQJ6_05050</name>
</gene>
<evidence type="ECO:0000259" key="3">
    <source>
        <dbReference type="Pfam" id="PF23379"/>
    </source>
</evidence>
<feature type="compositionally biased region" description="Polar residues" evidence="2">
    <location>
        <begin position="55"/>
        <end position="64"/>
    </location>
</feature>
<dbReference type="EMBL" id="JBHSZH010000005">
    <property type="protein sequence ID" value="MFC7079601.1"/>
    <property type="molecule type" value="Genomic_DNA"/>
</dbReference>
<keyword evidence="1" id="KW-0175">Coiled coil</keyword>
<accession>A0ABD5WGB6</accession>
<feature type="domain" description="DUF7096" evidence="3">
    <location>
        <begin position="1"/>
        <end position="201"/>
    </location>
</feature>
<dbReference type="InterPro" id="IPR055522">
    <property type="entry name" value="DUF7096"/>
</dbReference>
<dbReference type="GeneID" id="79303888"/>
<feature type="region of interest" description="Disordered" evidence="2">
    <location>
        <begin position="204"/>
        <end position="290"/>
    </location>
</feature>
<dbReference type="Proteomes" id="UP001596407">
    <property type="component" value="Unassembled WGS sequence"/>
</dbReference>
<feature type="coiled-coil region" evidence="1">
    <location>
        <begin position="104"/>
        <end position="173"/>
    </location>
</feature>
<dbReference type="RefSeq" id="WP_276279324.1">
    <property type="nucleotide sequence ID" value="NZ_CP119809.1"/>
</dbReference>
<dbReference type="AlphaFoldDB" id="A0ABD5WGB6"/>
<dbReference type="Pfam" id="PF23379">
    <property type="entry name" value="DUF7096"/>
    <property type="match status" value="1"/>
</dbReference>